<organism evidence="1">
    <name type="scientific">Heliothis virescens</name>
    <name type="common">Tobacco budworm moth</name>
    <dbReference type="NCBI Taxonomy" id="7102"/>
    <lineage>
        <taxon>Eukaryota</taxon>
        <taxon>Metazoa</taxon>
        <taxon>Ecdysozoa</taxon>
        <taxon>Arthropoda</taxon>
        <taxon>Hexapoda</taxon>
        <taxon>Insecta</taxon>
        <taxon>Pterygota</taxon>
        <taxon>Neoptera</taxon>
        <taxon>Endopterygota</taxon>
        <taxon>Lepidoptera</taxon>
        <taxon>Glossata</taxon>
        <taxon>Ditrysia</taxon>
        <taxon>Noctuoidea</taxon>
        <taxon>Noctuidae</taxon>
        <taxon>Heliothinae</taxon>
        <taxon>Heliothis</taxon>
    </lineage>
</organism>
<sequence>MNKQVQEVSVAPDSDSMRFEREELFKHSVLRDCNKKLAVTVKITSEPDQNSGDEYLPIEHVFEGTNKKRIRLLDPYILRLRREPPLQAYKLRRVDTVSGVLLQSESQSFNGNNKQKNRIERDIGQSGKEAWAPYAEIQQAQTIPMTPEEIGPLQSTTLSVTEFASQGVRTCGV</sequence>
<name>A0A2A4K022_HELVI</name>
<dbReference type="AlphaFoldDB" id="A0A2A4K022"/>
<comment type="caution">
    <text evidence="1">The sequence shown here is derived from an EMBL/GenBank/DDBJ whole genome shotgun (WGS) entry which is preliminary data.</text>
</comment>
<accession>A0A2A4K022</accession>
<gene>
    <name evidence="1" type="ORF">B5V51_8083</name>
</gene>
<reference evidence="1" key="1">
    <citation type="submission" date="2017-09" db="EMBL/GenBank/DDBJ databases">
        <title>Contemporary evolution of a Lepidopteran species, Heliothis virescens, in response to modern agricultural practices.</title>
        <authorList>
            <person name="Fritz M.L."/>
            <person name="Deyonke A.M."/>
            <person name="Papanicolaou A."/>
            <person name="Micinski S."/>
            <person name="Westbrook J."/>
            <person name="Gould F."/>
        </authorList>
    </citation>
    <scope>NUCLEOTIDE SEQUENCE [LARGE SCALE GENOMIC DNA]</scope>
    <source>
        <strain evidence="1">HvINT-</strain>
        <tissue evidence="1">Whole body</tissue>
    </source>
</reference>
<evidence type="ECO:0000313" key="1">
    <source>
        <dbReference type="EMBL" id="PCG77113.1"/>
    </source>
</evidence>
<dbReference type="EMBL" id="NWSH01000353">
    <property type="protein sequence ID" value="PCG77113.1"/>
    <property type="molecule type" value="Genomic_DNA"/>
</dbReference>
<protein>
    <submittedName>
        <fullName evidence="1">Uncharacterized protein</fullName>
    </submittedName>
</protein>
<proteinExistence type="predicted"/>